<dbReference type="Ensembl" id="ENSSMAT00000058062.1">
    <property type="protein sequence ID" value="ENSSMAP00000049698.1"/>
    <property type="gene ID" value="ENSSMAG00000033903.1"/>
</dbReference>
<dbReference type="GeneTree" id="ENSGT00390000001134"/>
<dbReference type="GO" id="GO:0005634">
    <property type="term" value="C:nucleus"/>
    <property type="evidence" value="ECO:0007669"/>
    <property type="project" value="TreeGrafter"/>
</dbReference>
<reference evidence="3" key="1">
    <citation type="submission" date="2023-05" db="EMBL/GenBank/DDBJ databases">
        <title>High-quality long-read genome of Scophthalmus maximus.</title>
        <authorList>
            <person name="Lien S."/>
            <person name="Martinez P."/>
        </authorList>
    </citation>
    <scope>NUCLEOTIDE SEQUENCE [LARGE SCALE GENOMIC DNA]</scope>
</reference>
<organism evidence="3 4">
    <name type="scientific">Scophthalmus maximus</name>
    <name type="common">Turbot</name>
    <name type="synonym">Psetta maxima</name>
    <dbReference type="NCBI Taxonomy" id="52904"/>
    <lineage>
        <taxon>Eukaryota</taxon>
        <taxon>Metazoa</taxon>
        <taxon>Chordata</taxon>
        <taxon>Craniata</taxon>
        <taxon>Vertebrata</taxon>
        <taxon>Euteleostomi</taxon>
        <taxon>Actinopterygii</taxon>
        <taxon>Neopterygii</taxon>
        <taxon>Teleostei</taxon>
        <taxon>Neoteleostei</taxon>
        <taxon>Acanthomorphata</taxon>
        <taxon>Carangaria</taxon>
        <taxon>Pleuronectiformes</taxon>
        <taxon>Pleuronectoidei</taxon>
        <taxon>Scophthalmidae</taxon>
        <taxon>Scophthalmus</taxon>
    </lineage>
</organism>
<feature type="region of interest" description="Disordered" evidence="2">
    <location>
        <begin position="43"/>
        <end position="87"/>
    </location>
</feature>
<keyword evidence="1" id="KW-0175">Coiled coil</keyword>
<evidence type="ECO:0000256" key="1">
    <source>
        <dbReference type="SAM" id="Coils"/>
    </source>
</evidence>
<evidence type="ECO:0000313" key="3">
    <source>
        <dbReference type="Ensembl" id="ENSSMAP00000049698.1"/>
    </source>
</evidence>
<dbReference type="PANTHER" id="PTHR12577">
    <property type="entry name" value="DACHSHUND"/>
    <property type="match status" value="1"/>
</dbReference>
<proteinExistence type="predicted"/>
<reference evidence="3" key="2">
    <citation type="submission" date="2025-08" db="UniProtKB">
        <authorList>
            <consortium name="Ensembl"/>
        </authorList>
    </citation>
    <scope>IDENTIFICATION</scope>
</reference>
<sequence length="355" mass="39735">MSEGSRLLPHGLLSPALLSQTGLTAAMAEALKLQKMRMMMGFHGNSDQHRHRNGAESDNDETGGSEGSWEKEQRLLPPHSSGVAPPPLSASLRLNTLQQHSSLLANRLSDIPFMVMPHHLLPVGLPPASVAMAVNQMSQLSSLANMAAVSQLQAEEGKVIANIENANRDNPNIQVNFTWFVPADDSALPLPVLKPTNERLPLTSHPLSVNHANHTFAPFLLAEGLSSMETLLTNIQGLLKVAMEGARSQSKQNQLERKDLKLELERERDVRQTLQRQLSTELQTRVSMQRRLKKEKKAKRKLQEALDGEWRRRQQVERALKHCDSLTGERPRLLQLSEFFKVQIKKKIDLISDVR</sequence>
<dbReference type="GO" id="GO:0000978">
    <property type="term" value="F:RNA polymerase II cis-regulatory region sequence-specific DNA binding"/>
    <property type="evidence" value="ECO:0007669"/>
    <property type="project" value="TreeGrafter"/>
</dbReference>
<feature type="coiled-coil region" evidence="1">
    <location>
        <begin position="257"/>
        <end position="305"/>
    </location>
</feature>
<evidence type="ECO:0000313" key="4">
    <source>
        <dbReference type="Proteomes" id="UP000694558"/>
    </source>
</evidence>
<protein>
    <submittedName>
        <fullName evidence="3">Uncharacterized protein</fullName>
    </submittedName>
</protein>
<gene>
    <name evidence="3" type="primary">dacha</name>
</gene>
<dbReference type="Proteomes" id="UP000694558">
    <property type="component" value="Chromosome 4"/>
</dbReference>
<evidence type="ECO:0000256" key="2">
    <source>
        <dbReference type="SAM" id="MobiDB-lite"/>
    </source>
</evidence>
<name>A0A8D3CQZ0_SCOMX</name>
<dbReference type="InterPro" id="IPR052417">
    <property type="entry name" value="Dachshund_domain"/>
</dbReference>
<accession>A0A8D3CQZ0</accession>
<dbReference type="AlphaFoldDB" id="A0A8D3CQZ0"/>
<dbReference type="GO" id="GO:0005667">
    <property type="term" value="C:transcription regulator complex"/>
    <property type="evidence" value="ECO:0007669"/>
    <property type="project" value="TreeGrafter"/>
</dbReference>
<dbReference type="PANTHER" id="PTHR12577:SF7">
    <property type="entry name" value="DACHSHUND HOMOLOG 2"/>
    <property type="match status" value="1"/>
</dbReference>
<dbReference type="GO" id="GO:0000981">
    <property type="term" value="F:DNA-binding transcription factor activity, RNA polymerase II-specific"/>
    <property type="evidence" value="ECO:0007669"/>
    <property type="project" value="TreeGrafter"/>
</dbReference>